<dbReference type="Proteomes" id="UP000516404">
    <property type="component" value="Chromosome"/>
</dbReference>
<comment type="catalytic activity">
    <reaction evidence="9 11">
        <text>dTMP + ATP = dTDP + ADP</text>
        <dbReference type="Rhea" id="RHEA:13517"/>
        <dbReference type="ChEBI" id="CHEBI:30616"/>
        <dbReference type="ChEBI" id="CHEBI:58369"/>
        <dbReference type="ChEBI" id="CHEBI:63528"/>
        <dbReference type="ChEBI" id="CHEBI:456216"/>
        <dbReference type="EC" id="2.7.4.9"/>
    </reaction>
</comment>
<evidence type="ECO:0000256" key="1">
    <source>
        <dbReference type="ARBA" id="ARBA00009776"/>
    </source>
</evidence>
<dbReference type="PROSITE" id="PS01331">
    <property type="entry name" value="THYMIDYLATE_KINASE"/>
    <property type="match status" value="1"/>
</dbReference>
<gene>
    <name evidence="11" type="primary">tmk</name>
    <name evidence="13" type="ORF">IDM49_09805</name>
</gene>
<dbReference type="EC" id="2.7.4.9" evidence="2 11"/>
<keyword evidence="8 11" id="KW-0067">ATP-binding</keyword>
<evidence type="ECO:0000256" key="7">
    <source>
        <dbReference type="ARBA" id="ARBA00022777"/>
    </source>
</evidence>
<organism evidence="13 14">
    <name type="scientific">Rothia terrae</name>
    <dbReference type="NCBI Taxonomy" id="396015"/>
    <lineage>
        <taxon>Bacteria</taxon>
        <taxon>Bacillati</taxon>
        <taxon>Actinomycetota</taxon>
        <taxon>Actinomycetes</taxon>
        <taxon>Micrococcales</taxon>
        <taxon>Micrococcaceae</taxon>
        <taxon>Rothia</taxon>
    </lineage>
</organism>
<reference evidence="13 14" key="1">
    <citation type="submission" date="2020-09" db="EMBL/GenBank/DDBJ databases">
        <title>Investigation of environmental microbes.</title>
        <authorList>
            <person name="Ou Y."/>
            <person name="Kang Q."/>
        </authorList>
    </citation>
    <scope>NUCLEOTIDE SEQUENCE [LARGE SCALE GENOMIC DNA]</scope>
    <source>
        <strain evidence="13 14">KJZ-14</strain>
    </source>
</reference>
<dbReference type="InterPro" id="IPR018094">
    <property type="entry name" value="Thymidylate_kinase"/>
</dbReference>
<dbReference type="EMBL" id="CP061539">
    <property type="protein sequence ID" value="QNV38929.1"/>
    <property type="molecule type" value="Genomic_DNA"/>
</dbReference>
<dbReference type="PANTHER" id="PTHR10344:SF4">
    <property type="entry name" value="UMP-CMP KINASE 2, MITOCHONDRIAL"/>
    <property type="match status" value="1"/>
</dbReference>
<evidence type="ECO:0000256" key="9">
    <source>
        <dbReference type="ARBA" id="ARBA00048743"/>
    </source>
</evidence>
<evidence type="ECO:0000256" key="3">
    <source>
        <dbReference type="ARBA" id="ARBA00017144"/>
    </source>
</evidence>
<evidence type="ECO:0000256" key="2">
    <source>
        <dbReference type="ARBA" id="ARBA00012980"/>
    </source>
</evidence>
<dbReference type="InterPro" id="IPR027417">
    <property type="entry name" value="P-loop_NTPase"/>
</dbReference>
<comment type="similarity">
    <text evidence="1 11">Belongs to the thymidylate kinase family.</text>
</comment>
<dbReference type="InterPro" id="IPR018095">
    <property type="entry name" value="Thymidylate_kin_CS"/>
</dbReference>
<dbReference type="GO" id="GO:0006235">
    <property type="term" value="P:dTTP biosynthetic process"/>
    <property type="evidence" value="ECO:0007669"/>
    <property type="project" value="UniProtKB-UniRule"/>
</dbReference>
<dbReference type="GO" id="GO:0006227">
    <property type="term" value="P:dUDP biosynthetic process"/>
    <property type="evidence" value="ECO:0007669"/>
    <property type="project" value="TreeGrafter"/>
</dbReference>
<keyword evidence="6 11" id="KW-0547">Nucleotide-binding</keyword>
<protein>
    <recommendedName>
        <fullName evidence="3 11">Thymidylate kinase</fullName>
        <ecNumber evidence="2 11">2.7.4.9</ecNumber>
    </recommendedName>
    <alternativeName>
        <fullName evidence="11">dTMP kinase</fullName>
    </alternativeName>
</protein>
<dbReference type="AlphaFoldDB" id="A0A7H2BGY3"/>
<evidence type="ECO:0000256" key="8">
    <source>
        <dbReference type="ARBA" id="ARBA00022840"/>
    </source>
</evidence>
<dbReference type="HAMAP" id="MF_00165">
    <property type="entry name" value="Thymidylate_kinase"/>
    <property type="match status" value="1"/>
</dbReference>
<evidence type="ECO:0000313" key="13">
    <source>
        <dbReference type="EMBL" id="QNV38929.1"/>
    </source>
</evidence>
<dbReference type="NCBIfam" id="TIGR00041">
    <property type="entry name" value="DTMP_kinase"/>
    <property type="match status" value="1"/>
</dbReference>
<feature type="domain" description="Thymidylate kinase-like" evidence="12">
    <location>
        <begin position="24"/>
        <end position="213"/>
    </location>
</feature>
<proteinExistence type="inferred from homology"/>
<evidence type="ECO:0000256" key="11">
    <source>
        <dbReference type="HAMAP-Rule" id="MF_00165"/>
    </source>
</evidence>
<keyword evidence="4 11" id="KW-0808">Transferase</keyword>
<dbReference type="FunFam" id="3.40.50.300:FF:000225">
    <property type="entry name" value="Thymidylate kinase"/>
    <property type="match status" value="1"/>
</dbReference>
<dbReference type="GO" id="GO:0006233">
    <property type="term" value="P:dTDP biosynthetic process"/>
    <property type="evidence" value="ECO:0007669"/>
    <property type="project" value="InterPro"/>
</dbReference>
<evidence type="ECO:0000256" key="5">
    <source>
        <dbReference type="ARBA" id="ARBA00022727"/>
    </source>
</evidence>
<evidence type="ECO:0000259" key="12">
    <source>
        <dbReference type="Pfam" id="PF02223"/>
    </source>
</evidence>
<dbReference type="Gene3D" id="3.40.50.300">
    <property type="entry name" value="P-loop containing nucleotide triphosphate hydrolases"/>
    <property type="match status" value="1"/>
</dbReference>
<dbReference type="CDD" id="cd01672">
    <property type="entry name" value="TMPK"/>
    <property type="match status" value="1"/>
</dbReference>
<evidence type="ECO:0000313" key="14">
    <source>
        <dbReference type="Proteomes" id="UP000516404"/>
    </source>
</evidence>
<dbReference type="GO" id="GO:0005524">
    <property type="term" value="F:ATP binding"/>
    <property type="evidence" value="ECO:0007669"/>
    <property type="project" value="UniProtKB-UniRule"/>
</dbReference>
<dbReference type="GO" id="GO:0005829">
    <property type="term" value="C:cytosol"/>
    <property type="evidence" value="ECO:0007669"/>
    <property type="project" value="TreeGrafter"/>
</dbReference>
<keyword evidence="5 11" id="KW-0545">Nucleotide biosynthesis</keyword>
<feature type="binding site" evidence="11">
    <location>
        <begin position="26"/>
        <end position="33"/>
    </location>
    <ligand>
        <name>ATP</name>
        <dbReference type="ChEBI" id="CHEBI:30616"/>
    </ligand>
</feature>
<dbReference type="GO" id="GO:0004798">
    <property type="term" value="F:dTMP kinase activity"/>
    <property type="evidence" value="ECO:0007669"/>
    <property type="project" value="UniProtKB-UniRule"/>
</dbReference>
<comment type="function">
    <text evidence="10 11">Phosphorylation of dTMP to form dTDP in both de novo and salvage pathways of dTTP synthesis.</text>
</comment>
<keyword evidence="7 11" id="KW-0418">Kinase</keyword>
<dbReference type="InterPro" id="IPR039430">
    <property type="entry name" value="Thymidylate_kin-like_dom"/>
</dbReference>
<sequence length="225" mass="24256">MNNALNFEPNTADNRDYPGLFIVFEGGDGSGKSTQVKLLAEALKNTHPDIVVTREPGGTDIGEKLRSLVLEHGHGEVDAHTEALIFAASRAALAHQLIQPTLERGGIVLCDRYIDSSAAYQGAGRQLGIENVVNLSLWATENLTPDLTILLDIPLDAGRARTDARGAADRMESEPDTFHTVLHQTFSTLAAQNPERYAVIDGTGSIAEVHAQVLSAVHTKLQEQE</sequence>
<dbReference type="KEGG" id="rter:IDM49_09805"/>
<name>A0A7H2BGY3_9MICC</name>
<keyword evidence="14" id="KW-1185">Reference proteome</keyword>
<dbReference type="PANTHER" id="PTHR10344">
    <property type="entry name" value="THYMIDYLATE KINASE"/>
    <property type="match status" value="1"/>
</dbReference>
<evidence type="ECO:0000256" key="10">
    <source>
        <dbReference type="ARBA" id="ARBA00057735"/>
    </source>
</evidence>
<evidence type="ECO:0000256" key="4">
    <source>
        <dbReference type="ARBA" id="ARBA00022679"/>
    </source>
</evidence>
<evidence type="ECO:0000256" key="6">
    <source>
        <dbReference type="ARBA" id="ARBA00022741"/>
    </source>
</evidence>
<dbReference type="SUPFAM" id="SSF52540">
    <property type="entry name" value="P-loop containing nucleoside triphosphate hydrolases"/>
    <property type="match status" value="1"/>
</dbReference>
<accession>A0A7H2BGY3</accession>
<dbReference type="Pfam" id="PF02223">
    <property type="entry name" value="Thymidylate_kin"/>
    <property type="match status" value="1"/>
</dbReference>